<dbReference type="Proteomes" id="UP000002363">
    <property type="component" value="Chromosome"/>
</dbReference>
<dbReference type="HOGENOM" id="CLU_3269466_0_0_6"/>
<dbReference type="EMBL" id="CP001918">
    <property type="protein sequence ID" value="ADF62407.1"/>
    <property type="molecule type" value="Genomic_DNA"/>
</dbReference>
<dbReference type="KEGG" id="enc:ECL_02868"/>
<evidence type="ECO:0000313" key="2">
    <source>
        <dbReference type="Proteomes" id="UP000002363"/>
    </source>
</evidence>
<gene>
    <name evidence="1" type="ordered locus">ECL_02868</name>
</gene>
<accession>A0A0H3CM57</accession>
<reference evidence="1 2" key="1">
    <citation type="journal article" date="2010" name="J. Bacteriol.">
        <title>Complete genome sequence of Enterobacter cloacae subsp. cloacae type strain ATCC 13047.</title>
        <authorList>
            <person name="Ren Y."/>
            <person name="Ren Y."/>
            <person name="Zhou Z."/>
            <person name="Guo X."/>
            <person name="Li Y."/>
            <person name="Feng L."/>
            <person name="Wang L."/>
        </authorList>
    </citation>
    <scope>NUCLEOTIDE SEQUENCE [LARGE SCALE GENOMIC DNA]</scope>
    <source>
        <strain evidence="2">ATCC 13047 / DSM 30054 / NBRC 13535 / NCTC 10005 / WDCM 00083 / NCDC 279-56</strain>
    </source>
</reference>
<organism evidence="1 2">
    <name type="scientific">Enterobacter cloacae subsp. cloacae (strain ATCC 13047 / DSM 30054 / NBRC 13535 / NCTC 10005 / WDCM 00083 / NCDC 279-56)</name>
    <dbReference type="NCBI Taxonomy" id="716541"/>
    <lineage>
        <taxon>Bacteria</taxon>
        <taxon>Pseudomonadati</taxon>
        <taxon>Pseudomonadota</taxon>
        <taxon>Gammaproteobacteria</taxon>
        <taxon>Enterobacterales</taxon>
        <taxon>Enterobacteriaceae</taxon>
        <taxon>Enterobacter</taxon>
        <taxon>Enterobacter cloacae complex</taxon>
    </lineage>
</organism>
<dbReference type="AlphaFoldDB" id="A0A0H3CM57"/>
<evidence type="ECO:0000313" key="1">
    <source>
        <dbReference type="EMBL" id="ADF62407.1"/>
    </source>
</evidence>
<sequence length="41" mass="4693">MFEAGEGRGGMMEQRISGNKKPIYINGLEKTITYFKINKLK</sequence>
<proteinExistence type="predicted"/>
<protein>
    <submittedName>
        <fullName evidence="1">Uncharacterized protein</fullName>
    </submittedName>
</protein>
<keyword evidence="2" id="KW-1185">Reference proteome</keyword>
<dbReference type="EnsemblBacteria" id="ADF62407">
    <property type="protein sequence ID" value="ADF62407"/>
    <property type="gene ID" value="ECL_02868"/>
</dbReference>
<name>A0A0H3CM57_ENTCC</name>